<dbReference type="FunFam" id="1.20.120.350:FF:000064">
    <property type="entry name" value="Voltage-dependent L-type calcium channel subunit alpha"/>
    <property type="match status" value="1"/>
</dbReference>
<dbReference type="Proteomes" id="UP000215902">
    <property type="component" value="Unassembled WGS sequence"/>
</dbReference>
<dbReference type="GO" id="GO:0098703">
    <property type="term" value="P:calcium ion import across plasma membrane"/>
    <property type="evidence" value="ECO:0007669"/>
    <property type="project" value="TreeGrafter"/>
</dbReference>
<evidence type="ECO:0000256" key="1">
    <source>
        <dbReference type="ARBA" id="ARBA00004141"/>
    </source>
</evidence>
<evidence type="ECO:0000259" key="20">
    <source>
        <dbReference type="SMART" id="SM01062"/>
    </source>
</evidence>
<evidence type="ECO:0000256" key="5">
    <source>
        <dbReference type="ARBA" id="ARBA00022673"/>
    </source>
</evidence>
<feature type="compositionally biased region" description="Low complexity" evidence="18">
    <location>
        <begin position="36"/>
        <end position="47"/>
    </location>
</feature>
<protein>
    <recommendedName>
        <fullName evidence="17">Voltage-dependent L-type calcium channel subunit alpha</fullName>
    </recommendedName>
</protein>
<feature type="domain" description="Voltage-dependent calcium channel alpha-1 subunit IQ" evidence="20">
    <location>
        <begin position="1697"/>
        <end position="1731"/>
    </location>
</feature>
<dbReference type="InterPro" id="IPR005821">
    <property type="entry name" value="Ion_trans_dom"/>
</dbReference>
<evidence type="ECO:0000256" key="13">
    <source>
        <dbReference type="ARBA" id="ARBA00023136"/>
    </source>
</evidence>
<dbReference type="PANTHER" id="PTHR45628:SF1">
    <property type="entry name" value="VOLTAGE-DEPENDENT CALCIUM CHANNEL TYPE D SUBUNIT ALPHA-1"/>
    <property type="match status" value="1"/>
</dbReference>
<feature type="transmembrane region" description="Helical" evidence="19">
    <location>
        <begin position="604"/>
        <end position="625"/>
    </location>
</feature>
<dbReference type="PRINTS" id="PR01630">
    <property type="entry name" value="LVDCCALPHA1"/>
</dbReference>
<dbReference type="InterPro" id="IPR027359">
    <property type="entry name" value="Volt_channel_dom_sf"/>
</dbReference>
<dbReference type="GO" id="GO:0046872">
    <property type="term" value="F:metal ion binding"/>
    <property type="evidence" value="ECO:0007669"/>
    <property type="project" value="UniProtKB-KW"/>
</dbReference>
<dbReference type="Pfam" id="PF16905">
    <property type="entry name" value="GPHH"/>
    <property type="match status" value="1"/>
</dbReference>
<dbReference type="FunFam" id="1.20.120.350:FF:000095">
    <property type="entry name" value="Voltage-gated Ca2+ channel, alpha subunit"/>
    <property type="match status" value="1"/>
</dbReference>
<evidence type="ECO:0000256" key="7">
    <source>
        <dbReference type="ARBA" id="ARBA00022723"/>
    </source>
</evidence>
<evidence type="ECO:0000256" key="3">
    <source>
        <dbReference type="ARBA" id="ARBA00022553"/>
    </source>
</evidence>
<evidence type="ECO:0000256" key="15">
    <source>
        <dbReference type="ARBA" id="ARBA00023303"/>
    </source>
</evidence>
<dbReference type="Pfam" id="PF08763">
    <property type="entry name" value="Ca_chan_IQ"/>
    <property type="match status" value="1"/>
</dbReference>
<evidence type="ECO:0000256" key="4">
    <source>
        <dbReference type="ARBA" id="ARBA00022568"/>
    </source>
</evidence>
<dbReference type="InterPro" id="IPR005446">
    <property type="entry name" value="VDCC_L_a1su"/>
</dbReference>
<keyword evidence="9 16" id="KW-0106">Calcium</keyword>
<feature type="compositionally biased region" description="Basic residues" evidence="18">
    <location>
        <begin position="1"/>
        <end position="10"/>
    </location>
</feature>
<keyword evidence="14" id="KW-1015">Disulfide bond</keyword>
<feature type="compositionally biased region" description="Gly residues" evidence="18">
    <location>
        <begin position="861"/>
        <end position="876"/>
    </location>
</feature>
<keyword evidence="22" id="KW-1185">Reference proteome</keyword>
<feature type="transmembrane region" description="Helical" evidence="19">
    <location>
        <begin position="1120"/>
        <end position="1139"/>
    </location>
</feature>
<feature type="compositionally biased region" description="Acidic residues" evidence="18">
    <location>
        <begin position="537"/>
        <end position="546"/>
    </location>
</feature>
<keyword evidence="8" id="KW-0677">Repeat</keyword>
<dbReference type="FunFam" id="1.10.287.70:FF:000117">
    <property type="entry name" value="Voltage-gated Ca2+ channel, alpha subunit"/>
    <property type="match status" value="1"/>
</dbReference>
<organism evidence="21 22">
    <name type="scientific">Macrostomum lignano</name>
    <dbReference type="NCBI Taxonomy" id="282301"/>
    <lineage>
        <taxon>Eukaryota</taxon>
        <taxon>Metazoa</taxon>
        <taxon>Spiralia</taxon>
        <taxon>Lophotrochozoa</taxon>
        <taxon>Platyhelminthes</taxon>
        <taxon>Rhabditophora</taxon>
        <taxon>Macrostomorpha</taxon>
        <taxon>Macrostomida</taxon>
        <taxon>Macrostomidae</taxon>
        <taxon>Macrostomum</taxon>
    </lineage>
</organism>
<dbReference type="InterPro" id="IPR050599">
    <property type="entry name" value="VDCC_alpha-1_subunit"/>
</dbReference>
<feature type="region of interest" description="Disordered" evidence="18">
    <location>
        <begin position="1838"/>
        <end position="1973"/>
    </location>
</feature>
<evidence type="ECO:0000256" key="2">
    <source>
        <dbReference type="ARBA" id="ARBA00022448"/>
    </source>
</evidence>
<dbReference type="SUPFAM" id="SSF81324">
    <property type="entry name" value="Voltage-gated potassium channels"/>
    <property type="match status" value="4"/>
</dbReference>
<feature type="transmembrane region" description="Helical" evidence="19">
    <location>
        <begin position="195"/>
        <end position="214"/>
    </location>
</feature>
<feature type="compositionally biased region" description="Polar residues" evidence="18">
    <location>
        <begin position="1964"/>
        <end position="1973"/>
    </location>
</feature>
<keyword evidence="6 19" id="KW-0812">Transmembrane</keyword>
<dbReference type="InterPro" id="IPR031649">
    <property type="entry name" value="GPHH_dom"/>
</dbReference>
<dbReference type="SMART" id="SM01062">
    <property type="entry name" value="Ca_chan_IQ"/>
    <property type="match status" value="1"/>
</dbReference>
<gene>
    <name evidence="21" type="ORF">BOX15_Mlig000393g1</name>
</gene>
<dbReference type="FunFam" id="1.20.120.350:FF:000001">
    <property type="entry name" value="Voltage-dependent L-type calcium channel subunit alpha"/>
    <property type="match status" value="1"/>
</dbReference>
<dbReference type="FunFam" id="1.20.120.350:FF:000006">
    <property type="entry name" value="Voltage-dependent L-type calcium channel subunit alpha"/>
    <property type="match status" value="1"/>
</dbReference>
<dbReference type="InterPro" id="IPR014873">
    <property type="entry name" value="VDCC_a1su_IQ"/>
</dbReference>
<feature type="binding site" evidence="16">
    <location>
        <position position="785"/>
    </location>
    <ligand>
        <name>Ca(2+)</name>
        <dbReference type="ChEBI" id="CHEBI:29108"/>
    </ligand>
</feature>
<keyword evidence="10 17" id="KW-0851">Voltage-gated channel</keyword>
<proteinExistence type="inferred from homology"/>
<dbReference type="Gene3D" id="6.10.250.2180">
    <property type="match status" value="1"/>
</dbReference>
<evidence type="ECO:0000256" key="11">
    <source>
        <dbReference type="ARBA" id="ARBA00022989"/>
    </source>
</evidence>
<evidence type="ECO:0000256" key="17">
    <source>
        <dbReference type="RuleBase" id="RU003808"/>
    </source>
</evidence>
<dbReference type="OrthoDB" id="431720at2759"/>
<keyword evidence="15" id="KW-0407">Ion channel</keyword>
<feature type="region of interest" description="Disordered" evidence="18">
    <location>
        <begin position="1"/>
        <end position="120"/>
    </location>
</feature>
<feature type="transmembrane region" description="Helical" evidence="19">
    <location>
        <begin position="801"/>
        <end position="825"/>
    </location>
</feature>
<dbReference type="PRINTS" id="PR00167">
    <property type="entry name" value="CACHANNEL"/>
</dbReference>
<evidence type="ECO:0000256" key="10">
    <source>
        <dbReference type="ARBA" id="ARBA00022882"/>
    </source>
</evidence>
<name>A0A267EWL4_9PLAT</name>
<evidence type="ECO:0000256" key="18">
    <source>
        <dbReference type="SAM" id="MobiDB-lite"/>
    </source>
</evidence>
<comment type="function">
    <text evidence="17">Voltage-sensitive calcium channels (VSCC) mediate the entry of calcium ions into excitable cells and are also involved in a variety of calcium-dependent processes, including muscle contraction, hormone or neurotransmitter release, gene expression, cell motility, cell division and cell death.</text>
</comment>
<feature type="transmembrane region" description="Helical" evidence="19">
    <location>
        <begin position="719"/>
        <end position="747"/>
    </location>
</feature>
<keyword evidence="7 16" id="KW-0479">Metal-binding</keyword>
<feature type="transmembrane region" description="Helical" evidence="19">
    <location>
        <begin position="324"/>
        <end position="345"/>
    </location>
</feature>
<feature type="transmembrane region" description="Helical" evidence="19">
    <location>
        <begin position="234"/>
        <end position="255"/>
    </location>
</feature>
<dbReference type="GO" id="GO:0008331">
    <property type="term" value="F:high voltage-gated calcium channel activity"/>
    <property type="evidence" value="ECO:0007669"/>
    <property type="project" value="TreeGrafter"/>
</dbReference>
<feature type="compositionally biased region" description="Low complexity" evidence="18">
    <location>
        <begin position="1838"/>
        <end position="1877"/>
    </location>
</feature>
<feature type="transmembrane region" description="Helical" evidence="19">
    <location>
        <begin position="1434"/>
        <end position="1452"/>
    </location>
</feature>
<keyword evidence="13 19" id="KW-0472">Membrane</keyword>
<evidence type="ECO:0000256" key="6">
    <source>
        <dbReference type="ARBA" id="ARBA00022692"/>
    </source>
</evidence>
<keyword evidence="5 17" id="KW-0107">Calcium channel</keyword>
<feature type="compositionally biased region" description="Acidic residues" evidence="18">
    <location>
        <begin position="923"/>
        <end position="939"/>
    </location>
</feature>
<dbReference type="Gene3D" id="1.10.287.70">
    <property type="match status" value="4"/>
</dbReference>
<feature type="transmembrane region" description="Helical" evidence="19">
    <location>
        <begin position="1057"/>
        <end position="1074"/>
    </location>
</feature>
<feature type="transmembrane region" description="Helical" evidence="19">
    <location>
        <begin position="1026"/>
        <end position="1045"/>
    </location>
</feature>
<keyword evidence="2" id="KW-0813">Transport</keyword>
<dbReference type="GO" id="GO:0005891">
    <property type="term" value="C:voltage-gated calcium channel complex"/>
    <property type="evidence" value="ECO:0007669"/>
    <property type="project" value="InterPro"/>
</dbReference>
<dbReference type="Gene3D" id="1.20.120.350">
    <property type="entry name" value="Voltage-gated potassium channels. Chain C"/>
    <property type="match status" value="4"/>
</dbReference>
<comment type="similarity">
    <text evidence="17">Belongs to the calcium channel alpha-1 subunit (TC 1.A.1.11) family.</text>
</comment>
<keyword evidence="4 17" id="KW-0109">Calcium transport</keyword>
<evidence type="ECO:0000313" key="22">
    <source>
        <dbReference type="Proteomes" id="UP000215902"/>
    </source>
</evidence>
<evidence type="ECO:0000256" key="16">
    <source>
        <dbReference type="PIRSR" id="PIRSR602077-1"/>
    </source>
</evidence>
<dbReference type="FunFam" id="1.10.287.70:FF:000007">
    <property type="entry name" value="Voltage-dependent L-type calcium channel subunit alpha"/>
    <property type="match status" value="1"/>
</dbReference>
<feature type="transmembrane region" description="Helical" evidence="19">
    <location>
        <begin position="1231"/>
        <end position="1257"/>
    </location>
</feature>
<feature type="region of interest" description="Disordered" evidence="18">
    <location>
        <begin position="537"/>
        <end position="573"/>
    </location>
</feature>
<dbReference type="FunFam" id="1.10.287.70:FF:000009">
    <property type="entry name" value="Voltage-dependent L-type calcium channel subunit alpha"/>
    <property type="match status" value="1"/>
</dbReference>
<feature type="binding site" evidence="16">
    <location>
        <position position="452"/>
    </location>
    <ligand>
        <name>Ca(2+)</name>
        <dbReference type="ChEBI" id="CHEBI:29108"/>
    </ligand>
</feature>
<evidence type="ECO:0000256" key="14">
    <source>
        <dbReference type="ARBA" id="ARBA00023157"/>
    </source>
</evidence>
<dbReference type="InterPro" id="IPR002077">
    <property type="entry name" value="VDCCAlpha1"/>
</dbReference>
<feature type="region of interest" description="Disordered" evidence="18">
    <location>
        <begin position="839"/>
        <end position="947"/>
    </location>
</feature>
<dbReference type="EMBL" id="NIVC01001668">
    <property type="protein sequence ID" value="PAA65287.1"/>
    <property type="molecule type" value="Genomic_DNA"/>
</dbReference>
<keyword evidence="12" id="KW-0406">Ion transport</keyword>
<feature type="compositionally biased region" description="Basic and acidic residues" evidence="18">
    <location>
        <begin position="547"/>
        <end position="564"/>
    </location>
</feature>
<feature type="transmembrane region" description="Helical" evidence="19">
    <location>
        <begin position="1366"/>
        <end position="1384"/>
    </location>
</feature>
<reference evidence="21 22" key="1">
    <citation type="submission" date="2017-06" db="EMBL/GenBank/DDBJ databases">
        <title>A platform for efficient transgenesis in Macrostomum lignano, a flatworm model organism for stem cell research.</title>
        <authorList>
            <person name="Berezikov E."/>
        </authorList>
    </citation>
    <scope>NUCLEOTIDE SEQUENCE [LARGE SCALE GENOMIC DNA]</scope>
    <source>
        <strain evidence="21">DV1</strain>
        <tissue evidence="21">Whole organism</tissue>
    </source>
</reference>
<keyword evidence="3" id="KW-0597">Phosphoprotein</keyword>
<evidence type="ECO:0000256" key="19">
    <source>
        <dbReference type="SAM" id="Phobius"/>
    </source>
</evidence>
<comment type="subcellular location">
    <subcellularLocation>
        <location evidence="1 17">Membrane</location>
        <topology evidence="1 17">Multi-pass membrane protein</topology>
    </subcellularLocation>
</comment>
<dbReference type="Gene3D" id="6.10.250.2500">
    <property type="match status" value="1"/>
</dbReference>
<dbReference type="Pfam" id="PF00520">
    <property type="entry name" value="Ion_trans"/>
    <property type="match status" value="4"/>
</dbReference>
<feature type="compositionally biased region" description="Low complexity" evidence="18">
    <location>
        <begin position="66"/>
        <end position="87"/>
    </location>
</feature>
<feature type="binding site" evidence="16">
    <location>
        <position position="1203"/>
    </location>
    <ligand>
        <name>Ca(2+)</name>
        <dbReference type="ChEBI" id="CHEBI:29108"/>
    </ligand>
</feature>
<dbReference type="PANTHER" id="PTHR45628">
    <property type="entry name" value="VOLTAGE-DEPENDENT CALCIUM CHANNEL TYPE A SUBUNIT ALPHA-1"/>
    <property type="match status" value="1"/>
</dbReference>
<evidence type="ECO:0000256" key="9">
    <source>
        <dbReference type="ARBA" id="ARBA00022837"/>
    </source>
</evidence>
<feature type="transmembrane region" description="Helical" evidence="19">
    <location>
        <begin position="637"/>
        <end position="655"/>
    </location>
</feature>
<feature type="transmembrane region" description="Helical" evidence="19">
    <location>
        <begin position="471"/>
        <end position="493"/>
    </location>
</feature>
<feature type="transmembrane region" description="Helical" evidence="19">
    <location>
        <begin position="1300"/>
        <end position="1326"/>
    </location>
</feature>
<keyword evidence="11 19" id="KW-1133">Transmembrane helix</keyword>
<dbReference type="STRING" id="282301.A0A267EWL4"/>
<evidence type="ECO:0000256" key="8">
    <source>
        <dbReference type="ARBA" id="ARBA00022737"/>
    </source>
</evidence>
<accession>A0A267EWL4</accession>
<evidence type="ECO:0000256" key="12">
    <source>
        <dbReference type="ARBA" id="ARBA00023065"/>
    </source>
</evidence>
<feature type="transmembrane region" description="Helical" evidence="19">
    <location>
        <begin position="1539"/>
        <end position="1560"/>
    </location>
</feature>
<feature type="transmembrane region" description="Helical" evidence="19">
    <location>
        <begin position="267"/>
        <end position="286"/>
    </location>
</feature>
<feature type="transmembrane region" description="Helical" evidence="19">
    <location>
        <begin position="988"/>
        <end position="1006"/>
    </location>
</feature>
<dbReference type="FunFam" id="1.10.287.70:FF:000107">
    <property type="entry name" value="Voltage-dependent L-type calcium channel subunit alpha"/>
    <property type="match status" value="1"/>
</dbReference>
<sequence length="1973" mass="222999">MDRPSRGKTRPRAEQASGSNNSNDRNRTVVSGGPGNQQRQQQSQQQQSKKRQQNQKEVSSSRRCPQGRQSLQSVQKQQQLPQQQQQSAALRPSACFDPSVSRNASSSLQPPERLHGQPNSAVVSAAAAAAAPPANDLMSVAMTALLAQSQQQRRSGAQRQVRTEPKDRRPNRVLFCLSINNPVRKIIIRLVDWKPFEVIILLTIFANCVALAATTPYPESDSNDVNAFLEKLELVFTGIFTAECCLKIIAQGFVMDQNAYLRNFWNVLDFVIVVIGLISILLQRVVSPNTLDIKALRAFRVLRPLRLVSGMPSLQVVLNSIMRAMLPLLHIALLVLFVILIYAIIGLEMFSGKLHGACYKQNHVTRIWTIHDDAQPCDSRPAEELKGWNCIGVDYQETERENWTCFDANPSDKHWRPKPGITERWEGPNSGITNFDNIGLAMLTVFQCITMEGWTDVMYYVTDSMGPEFAWMYFVSLIILGSFFVMNLVLGVLSGEFSKEREKAKKKGKFHKQRERMKFEEDYNGYMEWILTAEDLSDDEGDEEEDESRKNLPDESDTNEKNDEGTSSNPEAGQHGILHNIVRAFNKWNRRCRRFCRRCVKSQVAYWTIIVLVFCNTGVLATQFYDQPLWLENFQNKANYAFVAMFTFEMLLKMYSLGIRTYYSFLFNKFDFFVVIASLTEVALTETNVMPNLGISVLRCARLLRVFKVTRYWSSLRNLVASLLASIKSIASLLLLLFLFIVIFALLGMQLFGGKFNFETSEKPRSNFDSFWQSLITVFQILTGEDWNVVMYNGINSNGGVGSLVGILVAFYFVILFICGNYILLNVFLAIAVDNLADSDNSEDDKKETDEEQEKKDGEGGEQADGAGEGGQGGDGDGGDDGKNPDGIVGENSRAASGMERSIRLDLGGDDDDIDRRMPTLGEEPEGDGDGGDDSEAEETPVTTARPRRLSELNIKEKVRPIPEASSLFVFSSTNRFRVLCHRICNHSYFGSVVLVCILVSSAMLAAEEPVNSENPRNKILNKFDYFFTTVFTIEIILKVTAYGLVLHDGSFCRQAFNLLDILVVLTSLASFFLDSDTFSVVKILRVLRVLRPLRAINRAKGLKHVVQCVIVAVKSIGNIMLVTFLLEFMFAVIGVQLFKGKFRKCNDGSKSTEAECQGYFIFYKDNDISKPVMKEREWENEDLNFDDVAHAMLSLFATSTFEGWPGLLYMSIDSDKEGQGGTYNNRPPMALFYVAFIIVIAFFMVNIFVGFVIVTFQQEGEQEYRNCELDKNQRKCIEFALKAKPVRRYIPQRRLQYKIWWFVTSTPFEYGIFLLIMLNTIALAMKFEGQPETYSSVLDYFNMLFTAIFTIEFILKLVAFSFRNYFSDLWNVLDFVIVLGSYIDIISSKIVSSKATISISFFRLFRAMRLVKLLNRGEHLRTLLWTFIKSFQALPYVALLILMLFFIYAVIGMQMFGKIRLDAETHINRNNNFRTFFSASLVLFRSATGEAWQEILLACVNAEAKCDHHSDPYIEWKTHNHSGQTEEPSCQQLVGYPYFISFYIICSFLIINLFVAVIMDNFDYLTRDWSILGPHHLDEFVRLWSEYDPSAKGRIKHLDVVTLLRKIDPPLGFGKLCPHRKICKRLVSMNMPLNSDGTVMFNATLFALVRTNLKIKTEGEASIDQLNEELRVVIKKIWKRTSNKLLDQVVPPAGREDDVTVGKFYATFLIQDYYRRFKKRKENREKQKQLGQIGLTPAQRDDGANILKAGLRAIQDQGPEIRRAISGDLEEDAFQGPRGAGDYPNHRRNHSLFGQVMSAIHRNTSRNSGGVSSPDGSVGGGGGIFNVVRALNPNSSAVVSASSSMHQMRQLTPQQQQQQQQQQHRPPQQQLTLTLPYNGDVSGTGGDRRKHSPTSLVVPSATAPSISPQNSGTYGSPPHLSPTSPSRGSPLFQQQQQQQQTLLREQRSPQLSAEDGSRILPYGNNNSRGERH</sequence>
<evidence type="ECO:0000313" key="21">
    <source>
        <dbReference type="EMBL" id="PAA65287.1"/>
    </source>
</evidence>
<feature type="transmembrane region" description="Helical" evidence="19">
    <location>
        <begin position="1338"/>
        <end position="1360"/>
    </location>
</feature>
<feature type="transmembrane region" description="Helical" evidence="19">
    <location>
        <begin position="438"/>
        <end position="459"/>
    </location>
</feature>
<dbReference type="FunFam" id="1.10.238.10:FF:000063">
    <property type="entry name" value="Voltage-dependent N-type calcium channel subunit alpha"/>
    <property type="match status" value="1"/>
</dbReference>
<comment type="caution">
    <text evidence="21">The sequence shown here is derived from an EMBL/GenBank/DDBJ whole genome shotgun (WGS) entry which is preliminary data.</text>
</comment>
<feature type="compositionally biased region" description="Polar residues" evidence="18">
    <location>
        <begin position="100"/>
        <end position="109"/>
    </location>
</feature>
<feature type="compositionally biased region" description="Polar residues" evidence="18">
    <location>
        <begin position="1894"/>
        <end position="1915"/>
    </location>
</feature>
<feature type="compositionally biased region" description="Basic and acidic residues" evidence="18">
    <location>
        <begin position="844"/>
        <end position="859"/>
    </location>
</feature>